<name>A0A8K1FL62_PYTOL</name>
<reference evidence="2" key="1">
    <citation type="submission" date="2019-03" db="EMBL/GenBank/DDBJ databases">
        <title>Long read genome sequence of the mycoparasitic Pythium oligandrum ATCC 38472 isolated from sugarbeet rhizosphere.</title>
        <authorList>
            <person name="Gaulin E."/>
        </authorList>
    </citation>
    <scope>NUCLEOTIDE SEQUENCE</scope>
    <source>
        <strain evidence="2">ATCC 38472_TT</strain>
    </source>
</reference>
<dbReference type="Proteomes" id="UP000794436">
    <property type="component" value="Unassembled WGS sequence"/>
</dbReference>
<protein>
    <recommendedName>
        <fullName evidence="4">BZIP domain-containing protein</fullName>
    </recommendedName>
</protein>
<dbReference type="AlphaFoldDB" id="A0A8K1FL62"/>
<evidence type="ECO:0000256" key="1">
    <source>
        <dbReference type="SAM" id="MobiDB-lite"/>
    </source>
</evidence>
<comment type="caution">
    <text evidence="2">The sequence shown here is derived from an EMBL/GenBank/DDBJ whole genome shotgun (WGS) entry which is preliminary data.</text>
</comment>
<evidence type="ECO:0008006" key="4">
    <source>
        <dbReference type="Google" id="ProtNLM"/>
    </source>
</evidence>
<proteinExistence type="predicted"/>
<organism evidence="2 3">
    <name type="scientific">Pythium oligandrum</name>
    <name type="common">Mycoparasitic fungus</name>
    <dbReference type="NCBI Taxonomy" id="41045"/>
    <lineage>
        <taxon>Eukaryota</taxon>
        <taxon>Sar</taxon>
        <taxon>Stramenopiles</taxon>
        <taxon>Oomycota</taxon>
        <taxon>Peronosporomycetes</taxon>
        <taxon>Pythiales</taxon>
        <taxon>Pythiaceae</taxon>
        <taxon>Pythium</taxon>
    </lineage>
</organism>
<evidence type="ECO:0000313" key="3">
    <source>
        <dbReference type="Proteomes" id="UP000794436"/>
    </source>
</evidence>
<dbReference type="EMBL" id="SPLM01000003">
    <property type="protein sequence ID" value="TMW67890.1"/>
    <property type="molecule type" value="Genomic_DNA"/>
</dbReference>
<accession>A0A8K1FL62</accession>
<feature type="compositionally biased region" description="Low complexity" evidence="1">
    <location>
        <begin position="32"/>
        <end position="46"/>
    </location>
</feature>
<feature type="region of interest" description="Disordered" evidence="1">
    <location>
        <begin position="32"/>
        <end position="66"/>
    </location>
</feature>
<sequence>MELDADPATLDAIVAFLDDYQDADASAWPGIVGTESSSSLTSSDGVESAKRKRSTRKAVNSNRARERKKREFLRLQQAADELDRQLTSLLQAKADRMTRAAQESAKRSLELHRERMSAWKEMAVRQFCRRNAAEAENVRLKELVAEQRDVLCGLKRILERQLANAKFNASPHVHVGSWSSSCHGDARSMMQMVAELLAGLKSAYSSTDACLASTQSMRAAGLDDETRLVELSTSQFAIEIVNMRFFPFDPHRVAEAYWAMGLNYYYREFDIAREQAEVEGRETIFLDQISQDWATGRVNGRKHSSVQRFVEKDRVVAILAFRYNTIQVLEEELSETVCSGYHWSVFQPPEVGASDACHWVSSVRINLHIHDGLTLSPEIITVLYEYFVAKLKRDVDTMFELMEDWLLQTPGGTK</sequence>
<gene>
    <name evidence="2" type="ORF">Poli38472_007562</name>
</gene>
<evidence type="ECO:0000313" key="2">
    <source>
        <dbReference type="EMBL" id="TMW67890.1"/>
    </source>
</evidence>
<keyword evidence="3" id="KW-1185">Reference proteome</keyword>